<keyword evidence="3" id="KW-1185">Reference proteome</keyword>
<keyword evidence="1" id="KW-0472">Membrane</keyword>
<dbReference type="PANTHER" id="PTHR34781:SF2">
    <property type="entry name" value="TRANSMEMBRANE PROTEIN"/>
    <property type="match status" value="1"/>
</dbReference>
<feature type="transmembrane region" description="Helical" evidence="1">
    <location>
        <begin position="94"/>
        <end position="116"/>
    </location>
</feature>
<organism evidence="2 3">
    <name type="scientific">Vanilla planifolia</name>
    <name type="common">Vanilla</name>
    <dbReference type="NCBI Taxonomy" id="51239"/>
    <lineage>
        <taxon>Eukaryota</taxon>
        <taxon>Viridiplantae</taxon>
        <taxon>Streptophyta</taxon>
        <taxon>Embryophyta</taxon>
        <taxon>Tracheophyta</taxon>
        <taxon>Spermatophyta</taxon>
        <taxon>Magnoliopsida</taxon>
        <taxon>Liliopsida</taxon>
        <taxon>Asparagales</taxon>
        <taxon>Orchidaceae</taxon>
        <taxon>Vanilloideae</taxon>
        <taxon>Vanilleae</taxon>
        <taxon>Vanilla</taxon>
    </lineage>
</organism>
<name>A0A835PHN4_VANPL</name>
<reference evidence="2 3" key="1">
    <citation type="journal article" date="2020" name="Nat. Food">
        <title>A phased Vanilla planifolia genome enables genetic improvement of flavour and production.</title>
        <authorList>
            <person name="Hasing T."/>
            <person name="Tang H."/>
            <person name="Brym M."/>
            <person name="Khazi F."/>
            <person name="Huang T."/>
            <person name="Chambers A.H."/>
        </authorList>
    </citation>
    <scope>NUCLEOTIDE SEQUENCE [LARGE SCALE GENOMIC DNA]</scope>
    <source>
        <tissue evidence="2">Leaf</tissue>
    </source>
</reference>
<evidence type="ECO:0000313" key="2">
    <source>
        <dbReference type="EMBL" id="KAG0452595.1"/>
    </source>
</evidence>
<sequence length="131" mass="14139">MNSDDQQQSRLLYELCSLVFSLVRSPHFFLPISPPSPRLGGEAPIFRTPRWGQVSLGEIASLLLGVSFTLLLCGSVTFMLGCILMPWVVGFVMLFYFMGIVSSLSGIGKAILSLAVPATTRSSPKEASGIL</sequence>
<dbReference type="AlphaFoldDB" id="A0A835PHN4"/>
<evidence type="ECO:0000256" key="1">
    <source>
        <dbReference type="SAM" id="Phobius"/>
    </source>
</evidence>
<dbReference type="PANTHER" id="PTHR34781">
    <property type="entry name" value="TRANSMEMBRANE PROTEIN"/>
    <property type="match status" value="1"/>
</dbReference>
<dbReference type="Proteomes" id="UP000636800">
    <property type="component" value="Unassembled WGS sequence"/>
</dbReference>
<feature type="transmembrane region" description="Helical" evidence="1">
    <location>
        <begin position="59"/>
        <end position="88"/>
    </location>
</feature>
<keyword evidence="1" id="KW-1133">Transmembrane helix</keyword>
<gene>
    <name evidence="2" type="ORF">HPP92_025259</name>
</gene>
<dbReference type="OrthoDB" id="2020089at2759"/>
<keyword evidence="1" id="KW-0812">Transmembrane</keyword>
<evidence type="ECO:0000313" key="3">
    <source>
        <dbReference type="Proteomes" id="UP000636800"/>
    </source>
</evidence>
<protein>
    <recommendedName>
        <fullName evidence="4">Transmembrane protein</fullName>
    </recommendedName>
</protein>
<accession>A0A835PHN4</accession>
<comment type="caution">
    <text evidence="2">The sequence shown here is derived from an EMBL/GenBank/DDBJ whole genome shotgun (WGS) entry which is preliminary data.</text>
</comment>
<dbReference type="EMBL" id="JADCNL010000014">
    <property type="protein sequence ID" value="KAG0452595.1"/>
    <property type="molecule type" value="Genomic_DNA"/>
</dbReference>
<proteinExistence type="predicted"/>
<evidence type="ECO:0008006" key="4">
    <source>
        <dbReference type="Google" id="ProtNLM"/>
    </source>
</evidence>